<evidence type="ECO:0000256" key="1">
    <source>
        <dbReference type="SAM" id="MobiDB-lite"/>
    </source>
</evidence>
<accession>A0A4P2PWM2</accession>
<keyword evidence="2" id="KW-0808">Transferase</keyword>
<dbReference type="AlphaFoldDB" id="A0A4P2PWM2"/>
<sequence length="373" mass="39256">MNDDGRAQGEIAGAAGAASGAGAAEASLEAEVLRRLASLRGRLGSELGAQFDALAARLRLFEGEPGEGYFSHPMALPVLQLPLWVATRFAAPPPAPDVGPRGLPPLAVDLAEAAAVGYLHVRVEDDLVDEGIGEPGAAVLLSGALFARHQAVLARSVPVAGAFWALFEEVWLGYGEAMLLERRLHRGEGPGDAGAFRRVLARSRPLVLPAAAALFALSQTEHLAALEELVSSLSAAHQLFADLLHAEKDRALGNTTYVLRRLGTRAEAREEGQAEASGPLRPAGPRRDPEEGRAAASALRAQLFARGGFDAIVEEARCELARAEAAAGALGLPEVARFCKRRERYMAEIQRRVFLALFSALAGKPAASAGAPR</sequence>
<dbReference type="RefSeq" id="WP_242515985.1">
    <property type="nucleotide sequence ID" value="NZ_CP012670.1"/>
</dbReference>
<dbReference type="EMBL" id="CP012670">
    <property type="protein sequence ID" value="AUX21110.1"/>
    <property type="molecule type" value="Genomic_DNA"/>
</dbReference>
<evidence type="ECO:0000313" key="3">
    <source>
        <dbReference type="Proteomes" id="UP000295781"/>
    </source>
</evidence>
<dbReference type="GO" id="GO:0000010">
    <property type="term" value="F:heptaprenyl diphosphate synthase activity"/>
    <property type="evidence" value="ECO:0007669"/>
    <property type="project" value="UniProtKB-EC"/>
</dbReference>
<reference evidence="2 3" key="1">
    <citation type="submission" date="2015-09" db="EMBL/GenBank/DDBJ databases">
        <title>Sorangium comparison.</title>
        <authorList>
            <person name="Zaburannyi N."/>
            <person name="Bunk B."/>
            <person name="Overmann J."/>
            <person name="Mueller R."/>
        </authorList>
    </citation>
    <scope>NUCLEOTIDE SEQUENCE [LARGE SCALE GENOMIC DNA]</scope>
    <source>
        <strain evidence="2 3">So ceGT47</strain>
    </source>
</reference>
<dbReference type="EC" id="2.5.1.30" evidence="2"/>
<dbReference type="Proteomes" id="UP000295781">
    <property type="component" value="Chromosome"/>
</dbReference>
<gene>
    <name evidence="2" type="ORF">SOCEGT47_015880</name>
</gene>
<evidence type="ECO:0000313" key="2">
    <source>
        <dbReference type="EMBL" id="AUX21110.1"/>
    </source>
</evidence>
<name>A0A4P2PWM2_SORCE</name>
<protein>
    <submittedName>
        <fullName evidence="2">Geranylgeranyl pyrophosphate synthase</fullName>
        <ecNumber evidence="2">2.5.1.30</ecNumber>
    </submittedName>
</protein>
<organism evidence="2 3">
    <name type="scientific">Sorangium cellulosum</name>
    <name type="common">Polyangium cellulosum</name>
    <dbReference type="NCBI Taxonomy" id="56"/>
    <lineage>
        <taxon>Bacteria</taxon>
        <taxon>Pseudomonadati</taxon>
        <taxon>Myxococcota</taxon>
        <taxon>Polyangia</taxon>
        <taxon>Polyangiales</taxon>
        <taxon>Polyangiaceae</taxon>
        <taxon>Sorangium</taxon>
    </lineage>
</organism>
<feature type="region of interest" description="Disordered" evidence="1">
    <location>
        <begin position="268"/>
        <end position="292"/>
    </location>
</feature>
<proteinExistence type="predicted"/>